<dbReference type="Gene3D" id="2.40.170.20">
    <property type="entry name" value="TonB-dependent receptor, beta-barrel domain"/>
    <property type="match status" value="1"/>
</dbReference>
<feature type="domain" description="TonB-dependent receptor plug" evidence="13">
    <location>
        <begin position="54"/>
        <end position="143"/>
    </location>
</feature>
<dbReference type="InterPro" id="IPR039426">
    <property type="entry name" value="TonB-dep_rcpt-like"/>
</dbReference>
<protein>
    <submittedName>
        <fullName evidence="14">TonB-dependent receptor</fullName>
    </submittedName>
</protein>
<evidence type="ECO:0000256" key="9">
    <source>
        <dbReference type="ARBA" id="ARBA00023237"/>
    </source>
</evidence>
<dbReference type="InterPro" id="IPR000531">
    <property type="entry name" value="Beta-barrel_TonB"/>
</dbReference>
<keyword evidence="4 10" id="KW-0812">Transmembrane</keyword>
<evidence type="ECO:0000256" key="8">
    <source>
        <dbReference type="ARBA" id="ARBA00023170"/>
    </source>
</evidence>
<dbReference type="PANTHER" id="PTHR30069:SF29">
    <property type="entry name" value="HEMOGLOBIN AND HEMOGLOBIN-HAPTOGLOBIN-BINDING PROTEIN 1-RELATED"/>
    <property type="match status" value="1"/>
</dbReference>
<dbReference type="GO" id="GO:0044718">
    <property type="term" value="P:siderophore transmembrane transport"/>
    <property type="evidence" value="ECO:0007669"/>
    <property type="project" value="TreeGrafter"/>
</dbReference>
<evidence type="ECO:0000259" key="13">
    <source>
        <dbReference type="Pfam" id="PF07715"/>
    </source>
</evidence>
<dbReference type="Pfam" id="PF00593">
    <property type="entry name" value="TonB_dep_Rec_b-barrel"/>
    <property type="match status" value="1"/>
</dbReference>
<accession>A0A563U472</accession>
<evidence type="ECO:0000256" key="3">
    <source>
        <dbReference type="ARBA" id="ARBA00022452"/>
    </source>
</evidence>
<evidence type="ECO:0000256" key="11">
    <source>
        <dbReference type="RuleBase" id="RU003357"/>
    </source>
</evidence>
<name>A0A563U472_9SPHI</name>
<dbReference type="InterPro" id="IPR036942">
    <property type="entry name" value="Beta-barrel_TonB_sf"/>
</dbReference>
<evidence type="ECO:0000313" key="14">
    <source>
        <dbReference type="EMBL" id="TWR26113.1"/>
    </source>
</evidence>
<organism evidence="14 15">
    <name type="scientific">Mucilaginibacter achroorhodeus</name>
    <dbReference type="NCBI Taxonomy" id="2599294"/>
    <lineage>
        <taxon>Bacteria</taxon>
        <taxon>Pseudomonadati</taxon>
        <taxon>Bacteroidota</taxon>
        <taxon>Sphingobacteriia</taxon>
        <taxon>Sphingobacteriales</taxon>
        <taxon>Sphingobacteriaceae</taxon>
        <taxon>Mucilaginibacter</taxon>
    </lineage>
</organism>
<reference evidence="14 15" key="1">
    <citation type="submission" date="2019-07" db="EMBL/GenBank/DDBJ databases">
        <authorList>
            <person name="Kim J."/>
        </authorList>
    </citation>
    <scope>NUCLEOTIDE SEQUENCE [LARGE SCALE GENOMIC DNA]</scope>
    <source>
        <strain evidence="14 15">MJ1a</strain>
    </source>
</reference>
<evidence type="ECO:0000256" key="10">
    <source>
        <dbReference type="PROSITE-ProRule" id="PRU01360"/>
    </source>
</evidence>
<keyword evidence="2 10" id="KW-0813">Transport</keyword>
<keyword evidence="5" id="KW-0732">Signal</keyword>
<gene>
    <name evidence="14" type="ORF">FPZ42_10815</name>
</gene>
<dbReference type="RefSeq" id="WP_146271228.1">
    <property type="nucleotide sequence ID" value="NZ_VOEI01000003.1"/>
</dbReference>
<evidence type="ECO:0000256" key="4">
    <source>
        <dbReference type="ARBA" id="ARBA00022692"/>
    </source>
</evidence>
<keyword evidence="15" id="KW-1185">Reference proteome</keyword>
<dbReference type="SUPFAM" id="SSF56935">
    <property type="entry name" value="Porins"/>
    <property type="match status" value="1"/>
</dbReference>
<comment type="subcellular location">
    <subcellularLocation>
        <location evidence="1 10">Cell outer membrane</location>
        <topology evidence="1 10">Multi-pass membrane protein</topology>
    </subcellularLocation>
</comment>
<dbReference type="Gene3D" id="2.170.130.10">
    <property type="entry name" value="TonB-dependent receptor, plug domain"/>
    <property type="match status" value="1"/>
</dbReference>
<dbReference type="GO" id="GO:0009279">
    <property type="term" value="C:cell outer membrane"/>
    <property type="evidence" value="ECO:0007669"/>
    <property type="project" value="UniProtKB-SubCell"/>
</dbReference>
<keyword evidence="7 10" id="KW-0472">Membrane</keyword>
<dbReference type="Pfam" id="PF07715">
    <property type="entry name" value="Plug"/>
    <property type="match status" value="1"/>
</dbReference>
<comment type="similarity">
    <text evidence="10 11">Belongs to the TonB-dependent receptor family.</text>
</comment>
<dbReference type="Proteomes" id="UP000318010">
    <property type="component" value="Unassembled WGS sequence"/>
</dbReference>
<evidence type="ECO:0000256" key="6">
    <source>
        <dbReference type="ARBA" id="ARBA00023077"/>
    </source>
</evidence>
<proteinExistence type="inferred from homology"/>
<dbReference type="GO" id="GO:0015344">
    <property type="term" value="F:siderophore uptake transmembrane transporter activity"/>
    <property type="evidence" value="ECO:0007669"/>
    <property type="project" value="TreeGrafter"/>
</dbReference>
<keyword evidence="9 10" id="KW-0998">Cell outer membrane</keyword>
<evidence type="ECO:0000256" key="2">
    <source>
        <dbReference type="ARBA" id="ARBA00022448"/>
    </source>
</evidence>
<dbReference type="EMBL" id="VOEI01000003">
    <property type="protein sequence ID" value="TWR26113.1"/>
    <property type="molecule type" value="Genomic_DNA"/>
</dbReference>
<evidence type="ECO:0000256" key="1">
    <source>
        <dbReference type="ARBA" id="ARBA00004571"/>
    </source>
</evidence>
<evidence type="ECO:0000256" key="5">
    <source>
        <dbReference type="ARBA" id="ARBA00022729"/>
    </source>
</evidence>
<dbReference type="AlphaFoldDB" id="A0A563U472"/>
<keyword evidence="3 10" id="KW-1134">Transmembrane beta strand</keyword>
<evidence type="ECO:0000313" key="15">
    <source>
        <dbReference type="Proteomes" id="UP000318010"/>
    </source>
</evidence>
<comment type="caution">
    <text evidence="14">The sequence shown here is derived from an EMBL/GenBank/DDBJ whole genome shotgun (WGS) entry which is preliminary data.</text>
</comment>
<keyword evidence="8 14" id="KW-0675">Receptor</keyword>
<keyword evidence="6 11" id="KW-0798">TonB box</keyword>
<dbReference type="InterPro" id="IPR012910">
    <property type="entry name" value="Plug_dom"/>
</dbReference>
<evidence type="ECO:0000259" key="12">
    <source>
        <dbReference type="Pfam" id="PF00593"/>
    </source>
</evidence>
<feature type="domain" description="TonB-dependent receptor-like beta-barrel" evidence="12">
    <location>
        <begin position="236"/>
        <end position="644"/>
    </location>
</feature>
<sequence length="670" mass="74978">MKGSKFHRSIFLKAILVPVFTLPAIVVFGQTDTSRTLHEVSVNAHKALVVPSITPVQQINNQDFIRSGSFNVADAVRTLSGVNIKDYGGIGGIKTISVRGLGAGHTAVFYDGLQLNDAETGQIDLSKLSLINIRSITLYNGQPDDLLQPARAFAAASVLSLQTVPAQLGNDKAYEITAGVKGGSFGLFNPYVLYQQRLSKRWTTVVTNNYINANGRYKFDTPNDGSDTLSTRHNSQVRSLQTDAALYWNKNDSSLFSVHANFYNAKRGLPGAVVFYTESPGEKLDNDDIFLQASFKRIWKNSLQLLLNSKVSQLKTRYLDSPYFNTQGYILQHYKQREAYQSAALSYNLTNDWVISYAADGSYTKVDADIYKYAYPSRFTLLNALASKLKFDRWELAGNLLHTYINEKVERGKALQQSPVLSPTLMLGVQPFASKALKLRAFYKNIFRAPTLDELYYFAFVDRVIKPEFVKQYDLGATYNKDMNGLFSYVFLSADVYYNNVRDKIIGIPSANPAVFSFSNVGRVDIKGLDLGLKTATRNFGNWSLSLTANYTYQQALDVTDPALSTYLQQIAYTPKHTLALNTGINFKKLGIYYNQIISSKRNYNGDNDPGHDVPGYAVGDASILYNTSFDHLPLRLSVEANNIFNKYYAIIQSYPMPGRSYRLTMQITI</sequence>
<dbReference type="InterPro" id="IPR037066">
    <property type="entry name" value="Plug_dom_sf"/>
</dbReference>
<dbReference type="OrthoDB" id="9762903at2"/>
<evidence type="ECO:0000256" key="7">
    <source>
        <dbReference type="ARBA" id="ARBA00023136"/>
    </source>
</evidence>
<dbReference type="PANTHER" id="PTHR30069">
    <property type="entry name" value="TONB-DEPENDENT OUTER MEMBRANE RECEPTOR"/>
    <property type="match status" value="1"/>
</dbReference>
<dbReference type="PROSITE" id="PS52016">
    <property type="entry name" value="TONB_DEPENDENT_REC_3"/>
    <property type="match status" value="1"/>
</dbReference>